<evidence type="ECO:0000259" key="9">
    <source>
        <dbReference type="PROSITE" id="PS50850"/>
    </source>
</evidence>
<proteinExistence type="inferred from homology"/>
<dbReference type="GO" id="GO:0005886">
    <property type="term" value="C:plasma membrane"/>
    <property type="evidence" value="ECO:0007669"/>
    <property type="project" value="UniProtKB-SubCell"/>
</dbReference>
<dbReference type="PANTHER" id="PTHR23502:SF132">
    <property type="entry name" value="POLYAMINE TRANSPORTER 2-RELATED"/>
    <property type="match status" value="1"/>
</dbReference>
<evidence type="ECO:0000256" key="2">
    <source>
        <dbReference type="ARBA" id="ARBA00006236"/>
    </source>
</evidence>
<keyword evidence="8" id="KW-0997">Cell inner membrane</keyword>
<feature type="transmembrane region" description="Helical" evidence="8">
    <location>
        <begin position="71"/>
        <end position="90"/>
    </location>
</feature>
<keyword evidence="11" id="KW-1185">Reference proteome</keyword>
<evidence type="ECO:0000256" key="1">
    <source>
        <dbReference type="ARBA" id="ARBA00004651"/>
    </source>
</evidence>
<dbReference type="InterPro" id="IPR020846">
    <property type="entry name" value="MFS_dom"/>
</dbReference>
<feature type="transmembrane region" description="Helical" evidence="8">
    <location>
        <begin position="244"/>
        <end position="261"/>
    </location>
</feature>
<evidence type="ECO:0000313" key="10">
    <source>
        <dbReference type="EMBL" id="NHO52574.1"/>
    </source>
</evidence>
<dbReference type="InterPro" id="IPR004812">
    <property type="entry name" value="Efflux_drug-R_Bcr/CmlA"/>
</dbReference>
<evidence type="ECO:0000256" key="4">
    <source>
        <dbReference type="ARBA" id="ARBA00022475"/>
    </source>
</evidence>
<keyword evidence="7 8" id="KW-0472">Membrane</keyword>
<keyword evidence="5 8" id="KW-0812">Transmembrane</keyword>
<dbReference type="GO" id="GO:0042910">
    <property type="term" value="F:xenobiotic transmembrane transporter activity"/>
    <property type="evidence" value="ECO:0007669"/>
    <property type="project" value="InterPro"/>
</dbReference>
<name>A0A967B3J0_9PROT</name>
<gene>
    <name evidence="10" type="ORF">GOB87_01155</name>
</gene>
<dbReference type="InterPro" id="IPR011701">
    <property type="entry name" value="MFS"/>
</dbReference>
<feature type="transmembrane region" description="Helical" evidence="8">
    <location>
        <begin position="96"/>
        <end position="117"/>
    </location>
</feature>
<dbReference type="Proteomes" id="UP000597459">
    <property type="component" value="Unassembled WGS sequence"/>
</dbReference>
<dbReference type="SUPFAM" id="SSF103473">
    <property type="entry name" value="MFS general substrate transporter"/>
    <property type="match status" value="1"/>
</dbReference>
<dbReference type="CDD" id="cd17320">
    <property type="entry name" value="MFS_MdfA_MDR_like"/>
    <property type="match status" value="1"/>
</dbReference>
<comment type="caution">
    <text evidence="10">The sequence shown here is derived from an EMBL/GenBank/DDBJ whole genome shotgun (WGS) entry which is preliminary data.</text>
</comment>
<dbReference type="EMBL" id="WOTH01000002">
    <property type="protein sequence ID" value="NHO52574.1"/>
    <property type="molecule type" value="Genomic_DNA"/>
</dbReference>
<dbReference type="PROSITE" id="PS50850">
    <property type="entry name" value="MFS"/>
    <property type="match status" value="1"/>
</dbReference>
<evidence type="ECO:0000256" key="7">
    <source>
        <dbReference type="ARBA" id="ARBA00023136"/>
    </source>
</evidence>
<feature type="transmembrane region" description="Helical" evidence="8">
    <location>
        <begin position="154"/>
        <end position="174"/>
    </location>
</feature>
<feature type="transmembrane region" description="Helical" evidence="8">
    <location>
        <begin position="331"/>
        <end position="355"/>
    </location>
</feature>
<feature type="transmembrane region" description="Helical" evidence="8">
    <location>
        <begin position="299"/>
        <end position="319"/>
    </location>
</feature>
<sequence>MKTPPLWLLALITLSGTLAMHIFVPALPAAAQEMDTSPATMQAAISLYITGLAVGQLIYGPFSDRFGRKPVLTVGLSLYTLAGFLAAFAPTVPLLLTARLLQALGGCAGLVLARAIVRDTSTTNEVARKLALMNLMVVIGPGLAPLVGTFMTHIFGWRSVLLAMALMGAFNLFLTRTHLPETDGPSRRGSGASVLHDYVALLRSPTFFLCALGGGCATTSMYAFVAAAPFIFANELHQPPSATGWALVALLAGIWLGNMLLSRIAARVAGTTIMVRANLLSLLGASGFLALAMSGHLSALPIMFCMMIFTIGAGLTSPAAMTEAISINPHVAGSASGLYGSAQMGIGALCTTLAAGPGHSTALGVAIVLVTATLISQFALRRAAVLCRRRRGSIPA</sequence>
<keyword evidence="6 8" id="KW-1133">Transmembrane helix</keyword>
<dbReference type="PANTHER" id="PTHR23502">
    <property type="entry name" value="MAJOR FACILITATOR SUPERFAMILY"/>
    <property type="match status" value="1"/>
</dbReference>
<evidence type="ECO:0000313" key="11">
    <source>
        <dbReference type="Proteomes" id="UP000597459"/>
    </source>
</evidence>
<keyword evidence="3 8" id="KW-0813">Transport</keyword>
<organism evidence="10 11">
    <name type="scientific">Acetobacter estunensis</name>
    <dbReference type="NCBI Taxonomy" id="104097"/>
    <lineage>
        <taxon>Bacteria</taxon>
        <taxon>Pseudomonadati</taxon>
        <taxon>Pseudomonadota</taxon>
        <taxon>Alphaproteobacteria</taxon>
        <taxon>Acetobacterales</taxon>
        <taxon>Acetobacteraceae</taxon>
        <taxon>Acetobacter</taxon>
    </lineage>
</organism>
<feature type="transmembrane region" description="Helical" evidence="8">
    <location>
        <begin position="273"/>
        <end position="293"/>
    </location>
</feature>
<evidence type="ECO:0000256" key="8">
    <source>
        <dbReference type="RuleBase" id="RU365088"/>
    </source>
</evidence>
<dbReference type="GO" id="GO:1990961">
    <property type="term" value="P:xenobiotic detoxification by transmembrane export across the plasma membrane"/>
    <property type="evidence" value="ECO:0007669"/>
    <property type="project" value="InterPro"/>
</dbReference>
<reference evidence="10" key="1">
    <citation type="submission" date="2019-11" db="EMBL/GenBank/DDBJ databases">
        <title>Description of new Acetobacter species.</title>
        <authorList>
            <person name="Cleenwerck I."/>
            <person name="Sombolestani A.S."/>
        </authorList>
    </citation>
    <scope>NUCLEOTIDE SEQUENCE</scope>
    <source>
        <strain evidence="10">LMG 1626</strain>
    </source>
</reference>
<keyword evidence="4" id="KW-1003">Cell membrane</keyword>
<evidence type="ECO:0000256" key="3">
    <source>
        <dbReference type="ARBA" id="ARBA00022448"/>
    </source>
</evidence>
<comment type="similarity">
    <text evidence="2 8">Belongs to the major facilitator superfamily. Bcr/CmlA family.</text>
</comment>
<feature type="transmembrane region" description="Helical" evidence="8">
    <location>
        <begin position="361"/>
        <end position="380"/>
    </location>
</feature>
<dbReference type="InterPro" id="IPR036259">
    <property type="entry name" value="MFS_trans_sf"/>
</dbReference>
<protein>
    <recommendedName>
        <fullName evidence="8">Bcr/CflA family efflux transporter</fullName>
    </recommendedName>
</protein>
<feature type="transmembrane region" description="Helical" evidence="8">
    <location>
        <begin position="129"/>
        <end position="148"/>
    </location>
</feature>
<comment type="subcellular location">
    <subcellularLocation>
        <location evidence="8">Cell inner membrane</location>
        <topology evidence="8">Multi-pass membrane protein</topology>
    </subcellularLocation>
    <subcellularLocation>
        <location evidence="1">Cell membrane</location>
        <topology evidence="1">Multi-pass membrane protein</topology>
    </subcellularLocation>
</comment>
<feature type="transmembrane region" description="Helical" evidence="8">
    <location>
        <begin position="207"/>
        <end position="232"/>
    </location>
</feature>
<feature type="transmembrane region" description="Helical" evidence="8">
    <location>
        <begin position="41"/>
        <end position="59"/>
    </location>
</feature>
<feature type="domain" description="Major facilitator superfamily (MFS) profile" evidence="9">
    <location>
        <begin position="5"/>
        <end position="384"/>
    </location>
</feature>
<dbReference type="Gene3D" id="1.20.1720.10">
    <property type="entry name" value="Multidrug resistance protein D"/>
    <property type="match status" value="1"/>
</dbReference>
<dbReference type="Pfam" id="PF07690">
    <property type="entry name" value="MFS_1"/>
    <property type="match status" value="1"/>
</dbReference>
<dbReference type="PRINTS" id="PR01036">
    <property type="entry name" value="TCRTETB"/>
</dbReference>
<evidence type="ECO:0000256" key="5">
    <source>
        <dbReference type="ARBA" id="ARBA00022692"/>
    </source>
</evidence>
<dbReference type="AlphaFoldDB" id="A0A967B3J0"/>
<comment type="caution">
    <text evidence="8">Lacks conserved residue(s) required for the propagation of feature annotation.</text>
</comment>
<dbReference type="NCBIfam" id="TIGR00710">
    <property type="entry name" value="efflux_Bcr_CflA"/>
    <property type="match status" value="1"/>
</dbReference>
<accession>A0A967B3J0</accession>
<evidence type="ECO:0000256" key="6">
    <source>
        <dbReference type="ARBA" id="ARBA00022989"/>
    </source>
</evidence>